<keyword evidence="3" id="KW-0378">Hydrolase</keyword>
<evidence type="ECO:0000313" key="7">
    <source>
        <dbReference type="Proteomes" id="UP001501736"/>
    </source>
</evidence>
<evidence type="ECO:0000313" key="6">
    <source>
        <dbReference type="EMBL" id="GAA3285318.1"/>
    </source>
</evidence>
<dbReference type="InterPro" id="IPR036505">
    <property type="entry name" value="Amidase/PGRP_sf"/>
</dbReference>
<dbReference type="CDD" id="cd06583">
    <property type="entry name" value="PGRP"/>
    <property type="match status" value="1"/>
</dbReference>
<dbReference type="EMBL" id="BAAAYG010000005">
    <property type="protein sequence ID" value="GAA3285318.1"/>
    <property type="molecule type" value="Genomic_DNA"/>
</dbReference>
<dbReference type="PANTHER" id="PTHR30417:SF1">
    <property type="entry name" value="N-ACETYLMURAMOYL-L-ALANINE AMIDASE AMID"/>
    <property type="match status" value="1"/>
</dbReference>
<organism evidence="6 7">
    <name type="scientific">Nesterenkonia halobia</name>
    <dbReference type="NCBI Taxonomy" id="37922"/>
    <lineage>
        <taxon>Bacteria</taxon>
        <taxon>Bacillati</taxon>
        <taxon>Actinomycetota</taxon>
        <taxon>Actinomycetes</taxon>
        <taxon>Micrococcales</taxon>
        <taxon>Micrococcaceae</taxon>
        <taxon>Nesterenkonia</taxon>
    </lineage>
</organism>
<dbReference type="Gene3D" id="3.40.80.10">
    <property type="entry name" value="Peptidoglycan recognition protein-like"/>
    <property type="match status" value="1"/>
</dbReference>
<protein>
    <recommendedName>
        <fullName evidence="2">N-acetylmuramoyl-L-alanine amidase</fullName>
        <ecNumber evidence="2">3.5.1.28</ecNumber>
    </recommendedName>
</protein>
<keyword evidence="7" id="KW-1185">Reference proteome</keyword>
<sequence>MFNTAWHAGDWGFNQRSIGIEHSADQYRAPTRETIMASVDRCTILCRQFGLDPMTAIVPHDSIRATACPGTVDWEDIRDRTAQQV</sequence>
<dbReference type="InterPro" id="IPR051206">
    <property type="entry name" value="NAMLAA_amidase_2"/>
</dbReference>
<dbReference type="SUPFAM" id="SSF55846">
    <property type="entry name" value="N-acetylmuramoyl-L-alanine amidase-like"/>
    <property type="match status" value="1"/>
</dbReference>
<evidence type="ECO:0000256" key="2">
    <source>
        <dbReference type="ARBA" id="ARBA00011901"/>
    </source>
</evidence>
<dbReference type="Pfam" id="PF01510">
    <property type="entry name" value="Amidase_2"/>
    <property type="match status" value="1"/>
</dbReference>
<evidence type="ECO:0000256" key="3">
    <source>
        <dbReference type="ARBA" id="ARBA00022801"/>
    </source>
</evidence>
<evidence type="ECO:0000256" key="4">
    <source>
        <dbReference type="ARBA" id="ARBA00023316"/>
    </source>
</evidence>
<gene>
    <name evidence="6" type="ORF">GCM10020260_17710</name>
</gene>
<evidence type="ECO:0000259" key="5">
    <source>
        <dbReference type="Pfam" id="PF01510"/>
    </source>
</evidence>
<dbReference type="PANTHER" id="PTHR30417">
    <property type="entry name" value="N-ACETYLMURAMOYL-L-ALANINE AMIDASE AMID"/>
    <property type="match status" value="1"/>
</dbReference>
<comment type="catalytic activity">
    <reaction evidence="1">
        <text>Hydrolyzes the link between N-acetylmuramoyl residues and L-amino acid residues in certain cell-wall glycopeptides.</text>
        <dbReference type="EC" id="3.5.1.28"/>
    </reaction>
</comment>
<dbReference type="EC" id="3.5.1.28" evidence="2"/>
<proteinExistence type="predicted"/>
<accession>A0ABP6RER2</accession>
<dbReference type="InterPro" id="IPR002502">
    <property type="entry name" value="Amidase_domain"/>
</dbReference>
<evidence type="ECO:0000256" key="1">
    <source>
        <dbReference type="ARBA" id="ARBA00001561"/>
    </source>
</evidence>
<dbReference type="Proteomes" id="UP001501736">
    <property type="component" value="Unassembled WGS sequence"/>
</dbReference>
<feature type="domain" description="N-acetylmuramoyl-L-alanine amidase" evidence="5">
    <location>
        <begin position="4"/>
        <end position="70"/>
    </location>
</feature>
<name>A0ABP6RER2_9MICC</name>
<reference evidence="7" key="1">
    <citation type="journal article" date="2019" name="Int. J. Syst. Evol. Microbiol.">
        <title>The Global Catalogue of Microorganisms (GCM) 10K type strain sequencing project: providing services to taxonomists for standard genome sequencing and annotation.</title>
        <authorList>
            <consortium name="The Broad Institute Genomics Platform"/>
            <consortium name="The Broad Institute Genome Sequencing Center for Infectious Disease"/>
            <person name="Wu L."/>
            <person name="Ma J."/>
        </authorList>
    </citation>
    <scope>NUCLEOTIDE SEQUENCE [LARGE SCALE GENOMIC DNA]</scope>
    <source>
        <strain evidence="7">JCM 11483</strain>
    </source>
</reference>
<keyword evidence="4" id="KW-0961">Cell wall biogenesis/degradation</keyword>
<comment type="caution">
    <text evidence="6">The sequence shown here is derived from an EMBL/GenBank/DDBJ whole genome shotgun (WGS) entry which is preliminary data.</text>
</comment>